<dbReference type="Proteomes" id="UP001168821">
    <property type="component" value="Unassembled WGS sequence"/>
</dbReference>
<comment type="caution">
    <text evidence="4">The sequence shown here is derived from an EMBL/GenBank/DDBJ whole genome shotgun (WGS) entry which is preliminary data.</text>
</comment>
<protein>
    <recommendedName>
        <fullName evidence="3">Peptidase C1A papain C-terminal domain-containing protein</fullName>
    </recommendedName>
</protein>
<name>A0AA38MJ60_9CUCU</name>
<gene>
    <name evidence="4" type="ORF">Zmor_009849</name>
</gene>
<sequence length="328" mass="36894">MIVVAGMLAVMLNMVNSKGSISVTENELKMLHNSKLIFFPNEKVPDRFDARQKWPECTSIGRILNEGECDMNWAIVLTETLSNRLCIRRGKENAFDYSAVDLFTCCKECAIEDRCTGRWNLTKALEFLGKTGVVSGGSNGCKPFLPNLIARSEINICRKLCTDGDYSRSLKASKKFMRSFKFRFNFTDSYSDDIQAEIMTNGPVVTCIKSSDTFRNYRNGIYEPDDTEDLTNSSQHCVKIIGWGKDNGRSFWQVANSWGQTWGEQGYFKFPQNDTHLGFGTLAIAPVPQSYTCGDFSDFGQCGYDHHAPQCKISVYAVFSLLLVCSLL</sequence>
<evidence type="ECO:0000256" key="1">
    <source>
        <dbReference type="ARBA" id="ARBA00008455"/>
    </source>
</evidence>
<dbReference type="PANTHER" id="PTHR12411">
    <property type="entry name" value="CYSTEINE PROTEASE FAMILY C1-RELATED"/>
    <property type="match status" value="1"/>
</dbReference>
<accession>A0AA38MJ60</accession>
<dbReference type="Pfam" id="PF00112">
    <property type="entry name" value="Peptidase_C1"/>
    <property type="match status" value="1"/>
</dbReference>
<dbReference type="GO" id="GO:0006508">
    <property type="term" value="P:proteolysis"/>
    <property type="evidence" value="ECO:0007669"/>
    <property type="project" value="InterPro"/>
</dbReference>
<dbReference type="SUPFAM" id="SSF54001">
    <property type="entry name" value="Cysteine proteinases"/>
    <property type="match status" value="1"/>
</dbReference>
<keyword evidence="5" id="KW-1185">Reference proteome</keyword>
<feature type="signal peptide" evidence="2">
    <location>
        <begin position="1"/>
        <end position="17"/>
    </location>
</feature>
<comment type="similarity">
    <text evidence="1">Belongs to the peptidase C1 family.</text>
</comment>
<dbReference type="SMART" id="SM00645">
    <property type="entry name" value="Pept_C1"/>
    <property type="match status" value="1"/>
</dbReference>
<organism evidence="4 5">
    <name type="scientific">Zophobas morio</name>
    <dbReference type="NCBI Taxonomy" id="2755281"/>
    <lineage>
        <taxon>Eukaryota</taxon>
        <taxon>Metazoa</taxon>
        <taxon>Ecdysozoa</taxon>
        <taxon>Arthropoda</taxon>
        <taxon>Hexapoda</taxon>
        <taxon>Insecta</taxon>
        <taxon>Pterygota</taxon>
        <taxon>Neoptera</taxon>
        <taxon>Endopterygota</taxon>
        <taxon>Coleoptera</taxon>
        <taxon>Polyphaga</taxon>
        <taxon>Cucujiformia</taxon>
        <taxon>Tenebrionidae</taxon>
        <taxon>Zophobas</taxon>
    </lineage>
</organism>
<dbReference type="EMBL" id="JALNTZ010000003">
    <property type="protein sequence ID" value="KAJ3658089.1"/>
    <property type="molecule type" value="Genomic_DNA"/>
</dbReference>
<evidence type="ECO:0000313" key="5">
    <source>
        <dbReference type="Proteomes" id="UP001168821"/>
    </source>
</evidence>
<keyword evidence="2" id="KW-0732">Signal</keyword>
<feature type="chain" id="PRO_5041280693" description="Peptidase C1A papain C-terminal domain-containing protein" evidence="2">
    <location>
        <begin position="18"/>
        <end position="328"/>
    </location>
</feature>
<evidence type="ECO:0000313" key="4">
    <source>
        <dbReference type="EMBL" id="KAJ3658089.1"/>
    </source>
</evidence>
<feature type="domain" description="Peptidase C1A papain C-terminal" evidence="3">
    <location>
        <begin position="44"/>
        <end position="287"/>
    </location>
</feature>
<evidence type="ECO:0000259" key="3">
    <source>
        <dbReference type="SMART" id="SM00645"/>
    </source>
</evidence>
<dbReference type="InterPro" id="IPR000668">
    <property type="entry name" value="Peptidase_C1A_C"/>
</dbReference>
<reference evidence="4" key="1">
    <citation type="journal article" date="2023" name="G3 (Bethesda)">
        <title>Whole genome assemblies of Zophobas morio and Tenebrio molitor.</title>
        <authorList>
            <person name="Kaur S."/>
            <person name="Stinson S.A."/>
            <person name="diCenzo G.C."/>
        </authorList>
    </citation>
    <scope>NUCLEOTIDE SEQUENCE</scope>
    <source>
        <strain evidence="4">QUZm001</strain>
    </source>
</reference>
<evidence type="ECO:0000256" key="2">
    <source>
        <dbReference type="SAM" id="SignalP"/>
    </source>
</evidence>
<dbReference type="InterPro" id="IPR025660">
    <property type="entry name" value="Pept_his_AS"/>
</dbReference>
<dbReference type="Gene3D" id="3.90.70.10">
    <property type="entry name" value="Cysteine proteinases"/>
    <property type="match status" value="1"/>
</dbReference>
<dbReference type="InterPro" id="IPR038765">
    <property type="entry name" value="Papain-like_cys_pep_sf"/>
</dbReference>
<dbReference type="PROSITE" id="PS00639">
    <property type="entry name" value="THIOL_PROTEASE_HIS"/>
    <property type="match status" value="1"/>
</dbReference>
<dbReference type="GO" id="GO:0008234">
    <property type="term" value="F:cysteine-type peptidase activity"/>
    <property type="evidence" value="ECO:0007669"/>
    <property type="project" value="InterPro"/>
</dbReference>
<dbReference type="AlphaFoldDB" id="A0AA38MJ60"/>
<proteinExistence type="inferred from homology"/>
<dbReference type="InterPro" id="IPR013128">
    <property type="entry name" value="Peptidase_C1A"/>
</dbReference>